<dbReference type="Gene3D" id="3.40.50.1000">
    <property type="entry name" value="HAD superfamily/HAD-like"/>
    <property type="match status" value="1"/>
</dbReference>
<dbReference type="InterPro" id="IPR023214">
    <property type="entry name" value="HAD_sf"/>
</dbReference>
<name>A0AAX2ZDX3_9FIRM</name>
<dbReference type="KEGG" id="tem:JW646_12965"/>
<sequence length="279" mass="31918">MKNYKLIVTDMDGTVLGEDHKITEENKIALKEAEKMGIKVVFATGRFHDSAKEHVTFLDNTMPIISSNGSIIKHPITNEVLYSKFIDKDICLKIMDIIDEYNLRYQVYTDEKIFQKYETEEEKRFMKEFIQKNFSDKAKIIFKKDLREDVKSSNVLKFNVMEMEKEDLLDKVRADLQFVNNIEITSSWKGNLEMMSEGSHKGNAVEYLSNLLKIDREQIMAFGDNYNDLSMIEFAGTGVAMGNAEEDVKKIANHVTDKNGDSGVAKAINDLILQKVVSA</sequence>
<dbReference type="GO" id="GO:0016791">
    <property type="term" value="F:phosphatase activity"/>
    <property type="evidence" value="ECO:0007669"/>
    <property type="project" value="TreeGrafter"/>
</dbReference>
<dbReference type="Gene3D" id="3.30.1240.10">
    <property type="match status" value="1"/>
</dbReference>
<dbReference type="PANTHER" id="PTHR10000:SF8">
    <property type="entry name" value="HAD SUPERFAMILY HYDROLASE-LIKE, TYPE 3"/>
    <property type="match status" value="1"/>
</dbReference>
<dbReference type="GO" id="GO:0005829">
    <property type="term" value="C:cytosol"/>
    <property type="evidence" value="ECO:0007669"/>
    <property type="project" value="TreeGrafter"/>
</dbReference>
<dbReference type="NCBIfam" id="TIGR00099">
    <property type="entry name" value="Cof-subfamily"/>
    <property type="match status" value="1"/>
</dbReference>
<dbReference type="SFLD" id="SFLDG01140">
    <property type="entry name" value="C2.B:_Phosphomannomutase_and_P"/>
    <property type="match status" value="1"/>
</dbReference>
<dbReference type="Proteomes" id="UP001198983">
    <property type="component" value="Chromosome"/>
</dbReference>
<dbReference type="SFLD" id="SFLDG01144">
    <property type="entry name" value="C2.B.4:_PGP_Like"/>
    <property type="match status" value="1"/>
</dbReference>
<dbReference type="Pfam" id="PF08282">
    <property type="entry name" value="Hydrolase_3"/>
    <property type="match status" value="1"/>
</dbReference>
<keyword evidence="2" id="KW-1185">Reference proteome</keyword>
<dbReference type="InterPro" id="IPR006379">
    <property type="entry name" value="HAD-SF_hydro_IIB"/>
</dbReference>
<keyword evidence="1" id="KW-0378">Hydrolase</keyword>
<dbReference type="RefSeq" id="WP_228415393.1">
    <property type="nucleotide sequence ID" value="NZ_CP081135.1"/>
</dbReference>
<dbReference type="SFLD" id="SFLDS00003">
    <property type="entry name" value="Haloacid_Dehalogenase"/>
    <property type="match status" value="1"/>
</dbReference>
<dbReference type="NCBIfam" id="TIGR01484">
    <property type="entry name" value="HAD-SF-IIB"/>
    <property type="match status" value="1"/>
</dbReference>
<dbReference type="InterPro" id="IPR036412">
    <property type="entry name" value="HAD-like_sf"/>
</dbReference>
<reference evidence="1 2" key="1">
    <citation type="journal article" date="2023" name="Int. J. Syst. Evol. Microbiol.">
        <title>Terrisporobacter hibernicus sp. nov., isolated from bovine faeces in Northern Ireland.</title>
        <authorList>
            <person name="Mitchell M."/>
            <person name="Nguyen S.V."/>
            <person name="Connor M."/>
            <person name="Fairley D.J."/>
            <person name="Donoghue O."/>
            <person name="Marshall H."/>
            <person name="Koolman L."/>
            <person name="McMullan G."/>
            <person name="Schaffer K.E."/>
            <person name="McGrath J.W."/>
            <person name="Fanning S."/>
        </authorList>
    </citation>
    <scope>NUCLEOTIDE SEQUENCE [LARGE SCALE GENOMIC DNA]</scope>
    <source>
        <strain evidence="1 2">MCA3</strain>
    </source>
</reference>
<dbReference type="SUPFAM" id="SSF56784">
    <property type="entry name" value="HAD-like"/>
    <property type="match status" value="1"/>
</dbReference>
<organism evidence="1 2">
    <name type="scientific">Terrisporobacter hibernicus</name>
    <dbReference type="NCBI Taxonomy" id="2813371"/>
    <lineage>
        <taxon>Bacteria</taxon>
        <taxon>Bacillati</taxon>
        <taxon>Bacillota</taxon>
        <taxon>Clostridia</taxon>
        <taxon>Peptostreptococcales</taxon>
        <taxon>Peptostreptococcaceae</taxon>
        <taxon>Terrisporobacter</taxon>
    </lineage>
</organism>
<dbReference type="EMBL" id="CP081135">
    <property type="protein sequence ID" value="UEL46545.1"/>
    <property type="molecule type" value="Genomic_DNA"/>
</dbReference>
<dbReference type="InterPro" id="IPR000150">
    <property type="entry name" value="Cof"/>
</dbReference>
<proteinExistence type="predicted"/>
<gene>
    <name evidence="1" type="ORF">JW646_12965</name>
</gene>
<evidence type="ECO:0000313" key="1">
    <source>
        <dbReference type="EMBL" id="UEL46545.1"/>
    </source>
</evidence>
<dbReference type="CDD" id="cd07516">
    <property type="entry name" value="HAD_Pase"/>
    <property type="match status" value="1"/>
</dbReference>
<accession>A0AAX2ZDX3</accession>
<dbReference type="AlphaFoldDB" id="A0AAX2ZDX3"/>
<dbReference type="PANTHER" id="PTHR10000">
    <property type="entry name" value="PHOSPHOSERINE PHOSPHATASE"/>
    <property type="match status" value="1"/>
</dbReference>
<dbReference type="PROSITE" id="PS01229">
    <property type="entry name" value="COF_2"/>
    <property type="match status" value="1"/>
</dbReference>
<protein>
    <submittedName>
        <fullName evidence="1">Cof-type HAD-IIB family hydrolase</fullName>
    </submittedName>
</protein>
<evidence type="ECO:0000313" key="2">
    <source>
        <dbReference type="Proteomes" id="UP001198983"/>
    </source>
</evidence>
<dbReference type="GO" id="GO:0000287">
    <property type="term" value="F:magnesium ion binding"/>
    <property type="evidence" value="ECO:0007669"/>
    <property type="project" value="TreeGrafter"/>
</dbReference>